<feature type="transmembrane region" description="Helical" evidence="1">
    <location>
        <begin position="71"/>
        <end position="91"/>
    </location>
</feature>
<organism evidence="2">
    <name type="scientific">Spironucleus salmonicida</name>
    <dbReference type="NCBI Taxonomy" id="348837"/>
    <lineage>
        <taxon>Eukaryota</taxon>
        <taxon>Metamonada</taxon>
        <taxon>Diplomonadida</taxon>
        <taxon>Hexamitidae</taxon>
        <taxon>Hexamitinae</taxon>
        <taxon>Spironucleus</taxon>
    </lineage>
</organism>
<reference evidence="2" key="1">
    <citation type="journal article" date="2014" name="PLoS Genet.">
        <title>The Genome of Spironucleus salmonicida Highlights a Fish Pathogen Adapted to Fluctuating Environments.</title>
        <authorList>
            <person name="Xu F."/>
            <person name="Jerlstrom-Hultqvist J."/>
            <person name="Einarsson E."/>
            <person name="Astvaldsson A."/>
            <person name="Svard S.G."/>
            <person name="Andersson J.O."/>
        </authorList>
    </citation>
    <scope>NUCLEOTIDE SEQUENCE</scope>
</reference>
<name>V6LLA5_9EUKA</name>
<dbReference type="AlphaFoldDB" id="V6LLA5"/>
<evidence type="ECO:0000313" key="2">
    <source>
        <dbReference type="EMBL" id="EST45148.1"/>
    </source>
</evidence>
<sequence>MVYSSYLAQVAASEVGTTSTATPSSSIDSTKAGVSGTGIVLDEYAILQYIQQYLNWSLVVYMHWEWCLQGYLVYTIVFIQYTTMLTNIYSLMSPGTKYTRKGILTSNASTGYAEDCMYFIFNNYLLLKWAPLVLDPKQFHRQHQGRREWYWDSA</sequence>
<proteinExistence type="predicted"/>
<dbReference type="EMBL" id="KI546101">
    <property type="protein sequence ID" value="EST45148.1"/>
    <property type="molecule type" value="Genomic_DNA"/>
</dbReference>
<keyword evidence="1" id="KW-0812">Transmembrane</keyword>
<accession>V6LLA5</accession>
<keyword evidence="1" id="KW-0472">Membrane</keyword>
<protein>
    <submittedName>
        <fullName evidence="2">Uncharacterized protein</fullName>
    </submittedName>
</protein>
<gene>
    <name evidence="2" type="ORF">SS50377_15171</name>
</gene>
<evidence type="ECO:0000256" key="1">
    <source>
        <dbReference type="SAM" id="Phobius"/>
    </source>
</evidence>
<keyword evidence="1" id="KW-1133">Transmembrane helix</keyword>